<dbReference type="Gene3D" id="3.10.450.30">
    <property type="entry name" value="Microbial ribonucleases"/>
    <property type="match status" value="1"/>
</dbReference>
<protein>
    <submittedName>
        <fullName evidence="1">Ribonuclease domain-containing protein</fullName>
    </submittedName>
</protein>
<gene>
    <name evidence="1" type="ORF">QP939_11730</name>
</gene>
<keyword evidence="2" id="KW-1185">Reference proteome</keyword>
<proteinExistence type="predicted"/>
<evidence type="ECO:0000313" key="1">
    <source>
        <dbReference type="EMBL" id="WIV59242.1"/>
    </source>
</evidence>
<evidence type="ECO:0000313" key="2">
    <source>
        <dbReference type="Proteomes" id="UP001227101"/>
    </source>
</evidence>
<dbReference type="Proteomes" id="UP001227101">
    <property type="component" value="Chromosome"/>
</dbReference>
<dbReference type="RefSeq" id="WP_285456748.1">
    <property type="nucleotide sequence ID" value="NZ_CP127173.1"/>
</dbReference>
<accession>A0ABY8XU85</accession>
<dbReference type="EMBL" id="CP127173">
    <property type="protein sequence ID" value="WIV59242.1"/>
    <property type="molecule type" value="Genomic_DNA"/>
</dbReference>
<reference evidence="1 2" key="1">
    <citation type="submission" date="2023-06" db="EMBL/GenBank/DDBJ databases">
        <authorList>
            <person name="Oyuntsetseg B."/>
            <person name="Kim S.B."/>
        </authorList>
    </citation>
    <scope>NUCLEOTIDE SEQUENCE [LARGE SCALE GENOMIC DNA]</scope>
    <source>
        <strain evidence="1 2">2-2</strain>
    </source>
</reference>
<sequence length="48" mass="5629">MPSGDSFQECDVYPRACGAYRDAYRIVVDLNTGEVWYSPDRYSDFYHL</sequence>
<organism evidence="1 2">
    <name type="scientific">Amycolatopsis nalaikhensis</name>
    <dbReference type="NCBI Taxonomy" id="715472"/>
    <lineage>
        <taxon>Bacteria</taxon>
        <taxon>Bacillati</taxon>
        <taxon>Actinomycetota</taxon>
        <taxon>Actinomycetes</taxon>
        <taxon>Pseudonocardiales</taxon>
        <taxon>Pseudonocardiaceae</taxon>
        <taxon>Amycolatopsis</taxon>
    </lineage>
</organism>
<name>A0ABY8XU85_9PSEU</name>